<feature type="chain" id="PRO_5045801435" description="YD repeat-containing protein" evidence="1">
    <location>
        <begin position="22"/>
        <end position="1157"/>
    </location>
</feature>
<dbReference type="RefSeq" id="WP_314003334.1">
    <property type="nucleotide sequence ID" value="NZ_JASJOT010000034.1"/>
</dbReference>
<keyword evidence="3" id="KW-1185">Reference proteome</keyword>
<comment type="caution">
    <text evidence="2">The sequence shown here is derived from an EMBL/GenBank/DDBJ whole genome shotgun (WGS) entry which is preliminary data.</text>
</comment>
<evidence type="ECO:0000256" key="1">
    <source>
        <dbReference type="SAM" id="SignalP"/>
    </source>
</evidence>
<feature type="signal peptide" evidence="1">
    <location>
        <begin position="1"/>
        <end position="21"/>
    </location>
</feature>
<proteinExistence type="predicted"/>
<protein>
    <recommendedName>
        <fullName evidence="4">YD repeat-containing protein</fullName>
    </recommendedName>
</protein>
<organism evidence="2 3">
    <name type="scientific">Xanthocytophaga flava</name>
    <dbReference type="NCBI Taxonomy" id="3048013"/>
    <lineage>
        <taxon>Bacteria</taxon>
        <taxon>Pseudomonadati</taxon>
        <taxon>Bacteroidota</taxon>
        <taxon>Cytophagia</taxon>
        <taxon>Cytophagales</taxon>
        <taxon>Rhodocytophagaceae</taxon>
        <taxon>Xanthocytophaga</taxon>
    </lineage>
</organism>
<reference evidence="2 3" key="1">
    <citation type="submission" date="2023-05" db="EMBL/GenBank/DDBJ databases">
        <authorList>
            <person name="Zhang X."/>
        </authorList>
    </citation>
    <scope>NUCLEOTIDE SEQUENCE [LARGE SCALE GENOMIC DNA]</scope>
    <source>
        <strain evidence="2 3">DM2B3-1</strain>
    </source>
</reference>
<evidence type="ECO:0000313" key="2">
    <source>
        <dbReference type="EMBL" id="MDJ1497622.1"/>
    </source>
</evidence>
<name>A0ABT7CV53_9BACT</name>
<sequence>MRPRLQLISFFAWLIVLYSQAQDISTTSPTVKTFTSNPGKDGTATNTVNLFTGDVALPLNLMSLPGDNGLDVNLSISYSSNVQRQVNTWNLESPTGILGLGWSMDIPKIIADHKMTGAKDDDELFLMEAGTSYRLIRTVSGSDAQGNFNAYQTKVYQLWKIKYYPALERWEIIRENGTRYVYGDKNSTRQTIQWVVKWGNWIGNSAQVIGQSQMAFAWNLSEINNLWNQKITFEYSNIEQFVGSQSGQKHTEASYLKRIVNAEGKKIEFFYSDKATQFYTEPHTEKVEPDAYQELYEKQYLDHIDVLNETGSKFISFVFGYGVLNNGTSTAKMLLTSIVQKNTVGNSLPGMQFSYYTSGAVNGFLQTITYPTKGTVTYTYKTEQNLLTRSNRQKTITAPSGYAEAKTWIGEDYVIVSWRQLNGTNHDAGSRPVKLFVYQWVGEWKEQFLMDAPGVTLEGDDFTKDYSTTNQGLEIAVQKNYFAVETGGKITIYYKDLSNRGNWLNYSGIALNTFIPGDNFLLAHTTVAGRNATLLYTFLGDSWQGGESDPTSGTSTCYYTANGNYFITHNIGDPPMELANPDRVQFAYLSEDKIWKFKTLTDASFSLETQKGASYWYSSNTMALAMLANNSEWVYRWDESYANFYLDKKDKDNNDLIGSVTDTRPVYMINNSMIGIDGRIIRFDGNKWYSASISSTHNSPYGFYFSYGEDYVVRPIEYVPASTNYKGGLKVFDPNNLVWNSDIIMSGTDQGRDLAHAGIDSYFSGNGFYYKQSDGTWVKNLTYSNASTPVVCLSAYPRLYVLAASYPFRVIELRAMKNGQALAPYTIPNANLVYSYRKFISNGFSSQTIITYPSSFSEPENATSLQLNRFVNDDITGLQSDNPVTMITEYDGTQYRYTSFEYDFNSATLDVNGTIAQYNKVNIIPGSNSIAVRPFGYSTHYFYNGLSATELGITQTDLLWSGLPYQIVHFDTNGNQVSIQKTTYTTYKNILRNTNGSKVDVAYYIRPTLTSSIVDGIETITTQRYNDKGQVSQTTVLDYDSKTGNIVSPSKADSYYFYYWEKYDASINNIYSPVIQTIQAVSSGSETIYPEITATTWKSWNGVPAPHKSYIWKRSGTQIVFDFANWSNLNEPSSDWIKVTEVNAINEKGKIIQITQR</sequence>
<dbReference type="Proteomes" id="UP001228581">
    <property type="component" value="Unassembled WGS sequence"/>
</dbReference>
<evidence type="ECO:0008006" key="4">
    <source>
        <dbReference type="Google" id="ProtNLM"/>
    </source>
</evidence>
<evidence type="ECO:0000313" key="3">
    <source>
        <dbReference type="Proteomes" id="UP001228581"/>
    </source>
</evidence>
<accession>A0ABT7CV53</accession>
<dbReference type="EMBL" id="JASJOT010000034">
    <property type="protein sequence ID" value="MDJ1497622.1"/>
    <property type="molecule type" value="Genomic_DNA"/>
</dbReference>
<keyword evidence="1" id="KW-0732">Signal</keyword>
<gene>
    <name evidence="2" type="ORF">QNI19_32080</name>
</gene>